<name>A0A1H5TM06_9ACTN</name>
<keyword evidence="2 4" id="KW-0648">Protein biosynthesis</keyword>
<comment type="similarity">
    <text evidence="1 4">Belongs to the prolyl-tRNA editing family. YbaK/EbsC subfamily.</text>
</comment>
<accession>A0A1H5TM06</accession>
<dbReference type="GO" id="GO:0016829">
    <property type="term" value="F:lyase activity"/>
    <property type="evidence" value="ECO:0007669"/>
    <property type="project" value="UniProtKB-KW"/>
</dbReference>
<dbReference type="Gene3D" id="3.90.960.10">
    <property type="entry name" value="YbaK/aminoacyl-tRNA synthetase-associated domain"/>
    <property type="match status" value="1"/>
</dbReference>
<dbReference type="GO" id="GO:0006412">
    <property type="term" value="P:translation"/>
    <property type="evidence" value="ECO:0007669"/>
    <property type="project" value="UniProtKB-KW"/>
</dbReference>
<dbReference type="PIRSF" id="PIRSF006181">
    <property type="entry name" value="EbsC_YbaK"/>
    <property type="match status" value="1"/>
</dbReference>
<keyword evidence="3 4" id="KW-0456">Lyase</keyword>
<dbReference type="GO" id="GO:0002161">
    <property type="term" value="F:aminoacyl-tRNA deacylase activity"/>
    <property type="evidence" value="ECO:0007669"/>
    <property type="project" value="InterPro"/>
</dbReference>
<gene>
    <name evidence="6" type="ORF">SAMN05216223_101579</name>
</gene>
<evidence type="ECO:0000256" key="3">
    <source>
        <dbReference type="ARBA" id="ARBA00023239"/>
    </source>
</evidence>
<evidence type="ECO:0000256" key="1">
    <source>
        <dbReference type="ARBA" id="ARBA00009798"/>
    </source>
</evidence>
<evidence type="ECO:0000256" key="4">
    <source>
        <dbReference type="PIRNR" id="PIRNR006181"/>
    </source>
</evidence>
<dbReference type="RefSeq" id="WP_103883937.1">
    <property type="nucleotide sequence ID" value="NZ_FNVU01000001.1"/>
</dbReference>
<evidence type="ECO:0000259" key="5">
    <source>
        <dbReference type="Pfam" id="PF04073"/>
    </source>
</evidence>
<dbReference type="CDD" id="cd00002">
    <property type="entry name" value="YbaK_deacylase"/>
    <property type="match status" value="1"/>
</dbReference>
<dbReference type="InterPro" id="IPR036754">
    <property type="entry name" value="YbaK/aa-tRNA-synt-asso_dom_sf"/>
</dbReference>
<dbReference type="PANTHER" id="PTHR30411:SF0">
    <property type="entry name" value="CYS-TRNA(PRO)_CYS-TRNA(CYS) DEACYLASE YBAK"/>
    <property type="match status" value="1"/>
</dbReference>
<feature type="domain" description="YbaK/aminoacyl-tRNA synthetase-associated" evidence="5">
    <location>
        <begin position="41"/>
        <end position="152"/>
    </location>
</feature>
<evidence type="ECO:0000313" key="7">
    <source>
        <dbReference type="Proteomes" id="UP000236754"/>
    </source>
</evidence>
<dbReference type="InterPro" id="IPR007214">
    <property type="entry name" value="YbaK/aa-tRNA-synth-assoc-dom"/>
</dbReference>
<dbReference type="Proteomes" id="UP000236754">
    <property type="component" value="Unassembled WGS sequence"/>
</dbReference>
<keyword evidence="7" id="KW-1185">Reference proteome</keyword>
<reference evidence="6 7" key="1">
    <citation type="submission" date="2016-10" db="EMBL/GenBank/DDBJ databases">
        <authorList>
            <person name="de Groot N.N."/>
        </authorList>
    </citation>
    <scope>NUCLEOTIDE SEQUENCE [LARGE SCALE GENOMIC DNA]</scope>
    <source>
        <strain evidence="6 7">CGMCC 4.2023</strain>
    </source>
</reference>
<sequence>MAKKSRTGGGTPATVALDKAGVPYTLHSYVHDPSSQLSYGEEAAAALGTDPGRVFKTLVAEVDGALTVAVVPVSGSLDLKALAAAAGGKRAAMADPAAAERTTGYVRGGISPLGQRKALPTVVDATALSHPTVFVSAGRRGLEVELAPTALLALTAAATAPLLRPVTRV</sequence>
<dbReference type="SUPFAM" id="SSF55826">
    <property type="entry name" value="YbaK/ProRS associated domain"/>
    <property type="match status" value="1"/>
</dbReference>
<organism evidence="6 7">
    <name type="scientific">Actinacidiphila yanglinensis</name>
    <dbReference type="NCBI Taxonomy" id="310779"/>
    <lineage>
        <taxon>Bacteria</taxon>
        <taxon>Bacillati</taxon>
        <taxon>Actinomycetota</taxon>
        <taxon>Actinomycetes</taxon>
        <taxon>Kitasatosporales</taxon>
        <taxon>Streptomycetaceae</taxon>
        <taxon>Actinacidiphila</taxon>
    </lineage>
</organism>
<dbReference type="InterPro" id="IPR004369">
    <property type="entry name" value="Prolyl-tRNA_editing_YbaK/EbsC"/>
</dbReference>
<evidence type="ECO:0000256" key="2">
    <source>
        <dbReference type="ARBA" id="ARBA00022917"/>
    </source>
</evidence>
<dbReference type="PANTHER" id="PTHR30411">
    <property type="entry name" value="CYTOPLASMIC PROTEIN"/>
    <property type="match status" value="1"/>
</dbReference>
<dbReference type="EMBL" id="FNVU01000001">
    <property type="protein sequence ID" value="SEF63799.1"/>
    <property type="molecule type" value="Genomic_DNA"/>
</dbReference>
<dbReference type="EC" id="4.2.-.-" evidence="4"/>
<dbReference type="AlphaFoldDB" id="A0A1H5TM06"/>
<evidence type="ECO:0000313" key="6">
    <source>
        <dbReference type="EMBL" id="SEF63799.1"/>
    </source>
</evidence>
<dbReference type="NCBIfam" id="TIGR00011">
    <property type="entry name" value="YbaK_EbsC"/>
    <property type="match status" value="1"/>
</dbReference>
<proteinExistence type="inferred from homology"/>
<dbReference type="OrthoDB" id="9809296at2"/>
<dbReference type="Pfam" id="PF04073">
    <property type="entry name" value="tRNA_edit"/>
    <property type="match status" value="1"/>
</dbReference>
<protein>
    <recommendedName>
        <fullName evidence="4">Cys-tRNA(Pro)/Cys-tRNA(Cys) deacylase</fullName>
        <ecNumber evidence="4">4.2.-.-</ecNumber>
    </recommendedName>
</protein>